<evidence type="ECO:0000313" key="1">
    <source>
        <dbReference type="EMBL" id="CAB4146454.1"/>
    </source>
</evidence>
<evidence type="ECO:0000313" key="2">
    <source>
        <dbReference type="EMBL" id="CAB4160801.1"/>
    </source>
</evidence>
<organism evidence="2">
    <name type="scientific">uncultured Caudovirales phage</name>
    <dbReference type="NCBI Taxonomy" id="2100421"/>
    <lineage>
        <taxon>Viruses</taxon>
        <taxon>Duplodnaviria</taxon>
        <taxon>Heunggongvirae</taxon>
        <taxon>Uroviricota</taxon>
        <taxon>Caudoviricetes</taxon>
        <taxon>Peduoviridae</taxon>
        <taxon>Maltschvirus</taxon>
        <taxon>Maltschvirus maltsch</taxon>
    </lineage>
</organism>
<sequence>MTFKTETQARSEFAAYFLDLQSDNARDGAGVSKTSEWEFFIEAEIDEDRLPEAARAWKCPRSLKTLVANA</sequence>
<accession>A0A6J5NU09</accession>
<dbReference type="EMBL" id="LR796707">
    <property type="protein sequence ID" value="CAB4160801.1"/>
    <property type="molecule type" value="Genomic_DNA"/>
</dbReference>
<gene>
    <name evidence="1" type="ORF">UFOVP503_20</name>
    <name evidence="2" type="ORF">UFOVP763_14</name>
</gene>
<reference evidence="2" key="1">
    <citation type="submission" date="2020-04" db="EMBL/GenBank/DDBJ databases">
        <authorList>
            <person name="Chiriac C."/>
            <person name="Salcher M."/>
            <person name="Ghai R."/>
            <person name="Kavagutti S V."/>
        </authorList>
    </citation>
    <scope>NUCLEOTIDE SEQUENCE</scope>
</reference>
<dbReference type="EMBL" id="LR796471">
    <property type="protein sequence ID" value="CAB4146454.1"/>
    <property type="molecule type" value="Genomic_DNA"/>
</dbReference>
<protein>
    <submittedName>
        <fullName evidence="2">Uncharacterized protein</fullName>
    </submittedName>
</protein>
<proteinExistence type="predicted"/>
<name>A0A6J5NU09_9CAUD</name>